<comment type="caution">
    <text evidence="1">The sequence shown here is derived from an EMBL/GenBank/DDBJ whole genome shotgun (WGS) entry which is preliminary data.</text>
</comment>
<sequence>MSVILPLMTERIDTKIKKHLKGMRESKNIICEIFQRERIFAELIVDCQIELNKDVYGLISGTDEFYSFVIGRKEGRPWRIVAWARLTVCGKPHEITEMRWL</sequence>
<proteinExistence type="predicted"/>
<organism evidence="1 2">
    <name type="scientific">Bacteroides acidifaciens</name>
    <dbReference type="NCBI Taxonomy" id="85831"/>
    <lineage>
        <taxon>Bacteria</taxon>
        <taxon>Pseudomonadati</taxon>
        <taxon>Bacteroidota</taxon>
        <taxon>Bacteroidia</taxon>
        <taxon>Bacteroidales</taxon>
        <taxon>Bacteroidaceae</taxon>
        <taxon>Bacteroides</taxon>
    </lineage>
</organism>
<gene>
    <name evidence="1" type="ORF">IMSAGC001_03822</name>
</gene>
<dbReference type="EMBL" id="BLLS01000199">
    <property type="protein sequence ID" value="GFH88380.1"/>
    <property type="molecule type" value="Genomic_DNA"/>
</dbReference>
<dbReference type="AlphaFoldDB" id="A0A7J0A891"/>
<protein>
    <submittedName>
        <fullName evidence="1">Uncharacterized protein</fullName>
    </submittedName>
</protein>
<reference evidence="1 2" key="1">
    <citation type="journal article" date="2020" name="Microbiome">
        <title>Single-cell genomics of uncultured bacteria reveals dietary fiber responders in the mouse gut microbiota.</title>
        <authorList>
            <person name="Chijiiwa R."/>
            <person name="Hosokawa M."/>
            <person name="Kogawa M."/>
            <person name="Nishikawa Y."/>
            <person name="Ide K."/>
            <person name="Sakanashi C."/>
            <person name="Takahashi K."/>
            <person name="Takeyama H."/>
        </authorList>
    </citation>
    <scope>NUCLEOTIDE SEQUENCE [LARGE SCALE GENOMIC DNA]</scope>
    <source>
        <strain evidence="1">IMSAGC_001</strain>
    </source>
</reference>
<name>A0A7J0A891_9BACE</name>
<dbReference type="Proteomes" id="UP000491181">
    <property type="component" value="Unassembled WGS sequence"/>
</dbReference>
<evidence type="ECO:0000313" key="1">
    <source>
        <dbReference type="EMBL" id="GFH88380.1"/>
    </source>
</evidence>
<evidence type="ECO:0000313" key="2">
    <source>
        <dbReference type="Proteomes" id="UP000491181"/>
    </source>
</evidence>
<accession>A0A7J0A891</accession>